<comment type="caution">
    <text evidence="2">The sequence shown here is derived from an EMBL/GenBank/DDBJ whole genome shotgun (WGS) entry which is preliminary data.</text>
</comment>
<dbReference type="EMBL" id="BKCJ010010652">
    <property type="protein sequence ID" value="GEU92544.1"/>
    <property type="molecule type" value="Genomic_DNA"/>
</dbReference>
<feature type="compositionally biased region" description="Basic residues" evidence="1">
    <location>
        <begin position="19"/>
        <end position="31"/>
    </location>
</feature>
<feature type="compositionally biased region" description="Basic and acidic residues" evidence="1">
    <location>
        <begin position="32"/>
        <end position="44"/>
    </location>
</feature>
<protein>
    <recommendedName>
        <fullName evidence="3">No apical meristem-associated C-terminal domain-containing protein</fullName>
    </recommendedName>
</protein>
<gene>
    <name evidence="2" type="ORF">Tci_064522</name>
</gene>
<evidence type="ECO:0000256" key="1">
    <source>
        <dbReference type="SAM" id="MobiDB-lite"/>
    </source>
</evidence>
<evidence type="ECO:0008006" key="3">
    <source>
        <dbReference type="Google" id="ProtNLM"/>
    </source>
</evidence>
<feature type="compositionally biased region" description="Basic and acidic residues" evidence="1">
    <location>
        <begin position="120"/>
        <end position="131"/>
    </location>
</feature>
<proteinExistence type="predicted"/>
<sequence>MDEFEDENEDEAVPTPTSRKTKGGHLKKMAKKNKEKETQVETKRARNLWSQGEKLLLAKKTLVMSGENDEDWMTRVEILFKTHTGVDFKHKSVWLFLKDKQKWKNPKSTLSRRNHLHVTDEEPEHFGKDALPRPPGAQRIAKSQRSSKSTASFGLNRAMFQEMIAQEYELDCKAKMNVNEREANSRINLYNSQRIFEDMRVLQIDTRGMDLDDATIINAQKARAQVLYQPQN</sequence>
<name>A0A6L2P6R7_TANCI</name>
<evidence type="ECO:0000313" key="2">
    <source>
        <dbReference type="EMBL" id="GEU92544.1"/>
    </source>
</evidence>
<dbReference type="AlphaFoldDB" id="A0A6L2P6R7"/>
<reference evidence="2" key="1">
    <citation type="journal article" date="2019" name="Sci. Rep.">
        <title>Draft genome of Tanacetum cinerariifolium, the natural source of mosquito coil.</title>
        <authorList>
            <person name="Yamashiro T."/>
            <person name="Shiraishi A."/>
            <person name="Satake H."/>
            <person name="Nakayama K."/>
        </authorList>
    </citation>
    <scope>NUCLEOTIDE SEQUENCE</scope>
</reference>
<feature type="region of interest" description="Disordered" evidence="1">
    <location>
        <begin position="120"/>
        <end position="149"/>
    </location>
</feature>
<accession>A0A6L2P6R7</accession>
<organism evidence="2">
    <name type="scientific">Tanacetum cinerariifolium</name>
    <name type="common">Dalmatian daisy</name>
    <name type="synonym">Chrysanthemum cinerariifolium</name>
    <dbReference type="NCBI Taxonomy" id="118510"/>
    <lineage>
        <taxon>Eukaryota</taxon>
        <taxon>Viridiplantae</taxon>
        <taxon>Streptophyta</taxon>
        <taxon>Embryophyta</taxon>
        <taxon>Tracheophyta</taxon>
        <taxon>Spermatophyta</taxon>
        <taxon>Magnoliopsida</taxon>
        <taxon>eudicotyledons</taxon>
        <taxon>Gunneridae</taxon>
        <taxon>Pentapetalae</taxon>
        <taxon>asterids</taxon>
        <taxon>campanulids</taxon>
        <taxon>Asterales</taxon>
        <taxon>Asteraceae</taxon>
        <taxon>Asteroideae</taxon>
        <taxon>Anthemideae</taxon>
        <taxon>Anthemidinae</taxon>
        <taxon>Tanacetum</taxon>
    </lineage>
</organism>
<feature type="compositionally biased region" description="Acidic residues" evidence="1">
    <location>
        <begin position="1"/>
        <end position="12"/>
    </location>
</feature>
<feature type="region of interest" description="Disordered" evidence="1">
    <location>
        <begin position="1"/>
        <end position="45"/>
    </location>
</feature>